<feature type="coiled-coil region" evidence="1">
    <location>
        <begin position="21"/>
        <end position="48"/>
    </location>
</feature>
<proteinExistence type="predicted"/>
<evidence type="ECO:0000313" key="2">
    <source>
        <dbReference type="EMBL" id="GAI29267.1"/>
    </source>
</evidence>
<name>X1MC84_9ZZZZ</name>
<keyword evidence="1" id="KW-0175">Coiled coil</keyword>
<accession>X1MC84</accession>
<protein>
    <submittedName>
        <fullName evidence="2">Uncharacterized protein</fullName>
    </submittedName>
</protein>
<gene>
    <name evidence="2" type="ORF">S06H3_26478</name>
</gene>
<evidence type="ECO:0000256" key="1">
    <source>
        <dbReference type="SAM" id="Coils"/>
    </source>
</evidence>
<reference evidence="2" key="1">
    <citation type="journal article" date="2014" name="Front. Microbiol.">
        <title>High frequency of phylogenetically diverse reductive dehalogenase-homologous genes in deep subseafloor sedimentary metagenomes.</title>
        <authorList>
            <person name="Kawai M."/>
            <person name="Futagami T."/>
            <person name="Toyoda A."/>
            <person name="Takaki Y."/>
            <person name="Nishi S."/>
            <person name="Hori S."/>
            <person name="Arai W."/>
            <person name="Tsubouchi T."/>
            <person name="Morono Y."/>
            <person name="Uchiyama I."/>
            <person name="Ito T."/>
            <person name="Fujiyama A."/>
            <person name="Inagaki F."/>
            <person name="Takami H."/>
        </authorList>
    </citation>
    <scope>NUCLEOTIDE SEQUENCE</scope>
    <source>
        <strain evidence="2">Expedition CK06-06</strain>
    </source>
</reference>
<organism evidence="2">
    <name type="scientific">marine sediment metagenome</name>
    <dbReference type="NCBI Taxonomy" id="412755"/>
    <lineage>
        <taxon>unclassified sequences</taxon>
        <taxon>metagenomes</taxon>
        <taxon>ecological metagenomes</taxon>
    </lineage>
</organism>
<sequence length="150" mass="17062">MNPRGGCPHCGWPEKEVGKKVGELNMHLNELSDKILFLERKLEAISKGWNEIKTELVNTITAFEIERKKCLDEVYTEREKGHENFLRTGSGYANPPQPRETMTCENNCPAEYDTDSCSCTPHILVYEYAKQLLKIIERSDGIQTGKRGGD</sequence>
<comment type="caution">
    <text evidence="2">The sequence shown here is derived from an EMBL/GenBank/DDBJ whole genome shotgun (WGS) entry which is preliminary data.</text>
</comment>
<dbReference type="EMBL" id="BARV01015308">
    <property type="protein sequence ID" value="GAI29267.1"/>
    <property type="molecule type" value="Genomic_DNA"/>
</dbReference>
<dbReference type="AlphaFoldDB" id="X1MC84"/>